<keyword evidence="3" id="KW-1185">Reference proteome</keyword>
<dbReference type="RefSeq" id="WP_137627422.1">
    <property type="nucleotide sequence ID" value="NZ_BJDJ01000002.1"/>
</dbReference>
<dbReference type="EMBL" id="JBHSSC010000044">
    <property type="protein sequence ID" value="MFC6182171.1"/>
    <property type="molecule type" value="Genomic_DNA"/>
</dbReference>
<evidence type="ECO:0000313" key="2">
    <source>
        <dbReference type="EMBL" id="MFC6182171.1"/>
    </source>
</evidence>
<accession>A0ABW1S382</accession>
<feature type="compositionally biased region" description="Polar residues" evidence="1">
    <location>
        <begin position="68"/>
        <end position="78"/>
    </location>
</feature>
<dbReference type="Proteomes" id="UP001596282">
    <property type="component" value="Unassembled WGS sequence"/>
</dbReference>
<gene>
    <name evidence="2" type="ORF">ACFP5Y_13125</name>
</gene>
<name>A0ABW1S382_9LACO</name>
<protein>
    <submittedName>
        <fullName evidence="2">Uncharacterized protein</fullName>
    </submittedName>
</protein>
<evidence type="ECO:0000313" key="3">
    <source>
        <dbReference type="Proteomes" id="UP001596282"/>
    </source>
</evidence>
<evidence type="ECO:0000256" key="1">
    <source>
        <dbReference type="SAM" id="MobiDB-lite"/>
    </source>
</evidence>
<organism evidence="2 3">
    <name type="scientific">Lactiplantibacillus daowaiensis</name>
    <dbReference type="NCBI Taxonomy" id="2559918"/>
    <lineage>
        <taxon>Bacteria</taxon>
        <taxon>Bacillati</taxon>
        <taxon>Bacillota</taxon>
        <taxon>Bacilli</taxon>
        <taxon>Lactobacillales</taxon>
        <taxon>Lactobacillaceae</taxon>
        <taxon>Lactiplantibacillus</taxon>
    </lineage>
</organism>
<sequence length="95" mass="10099">MTIHMGSSMVVLAAVLGIGLPITAVATSQQVAEPAMVRAVGNAGGDQALVRQRLTQVDQAARLKRQVQRQTMVHQSKPSPVGNRLGTVLKQTSRE</sequence>
<reference evidence="3" key="1">
    <citation type="journal article" date="2019" name="Int. J. Syst. Evol. Microbiol.">
        <title>The Global Catalogue of Microorganisms (GCM) 10K type strain sequencing project: providing services to taxonomists for standard genome sequencing and annotation.</title>
        <authorList>
            <consortium name="The Broad Institute Genomics Platform"/>
            <consortium name="The Broad Institute Genome Sequencing Center for Infectious Disease"/>
            <person name="Wu L."/>
            <person name="Ma J."/>
        </authorList>
    </citation>
    <scope>NUCLEOTIDE SEQUENCE [LARGE SCALE GENOMIC DNA]</scope>
    <source>
        <strain evidence="3">CCM 8933</strain>
    </source>
</reference>
<feature type="region of interest" description="Disordered" evidence="1">
    <location>
        <begin position="67"/>
        <end position="95"/>
    </location>
</feature>
<proteinExistence type="predicted"/>
<comment type="caution">
    <text evidence="2">The sequence shown here is derived from an EMBL/GenBank/DDBJ whole genome shotgun (WGS) entry which is preliminary data.</text>
</comment>